<feature type="binding site" evidence="5">
    <location>
        <position position="304"/>
    </location>
    <ligand>
        <name>S-adenosyl-L-methionine</name>
        <dbReference type="ChEBI" id="CHEBI:59789"/>
    </ligand>
</feature>
<comment type="similarity">
    <text evidence="5">Belongs to the class I-like SAM-binding methyltransferase superfamily. RsmB/NOP family.</text>
</comment>
<keyword evidence="1 5" id="KW-0489">Methyltransferase</keyword>
<dbReference type="Gene3D" id="3.30.70.1170">
    <property type="entry name" value="Sun protein, domain 3"/>
    <property type="match status" value="1"/>
</dbReference>
<dbReference type="InterPro" id="IPR023267">
    <property type="entry name" value="RCMT"/>
</dbReference>
<keyword evidence="3 5" id="KW-0949">S-adenosyl-L-methionine</keyword>
<reference evidence="8" key="1">
    <citation type="submission" date="2021-01" db="EMBL/GenBank/DDBJ databases">
        <authorList>
            <person name="Corre E."/>
            <person name="Pelletier E."/>
            <person name="Niang G."/>
            <person name="Scheremetjew M."/>
            <person name="Finn R."/>
            <person name="Kale V."/>
            <person name="Holt S."/>
            <person name="Cochrane G."/>
            <person name="Meng A."/>
            <person name="Brown T."/>
            <person name="Cohen L."/>
        </authorList>
    </citation>
    <scope>NUCLEOTIDE SEQUENCE</scope>
    <source>
        <strain evidence="8">CCMP645</strain>
    </source>
</reference>
<feature type="compositionally biased region" description="Basic and acidic residues" evidence="6">
    <location>
        <begin position="28"/>
        <end position="41"/>
    </location>
</feature>
<keyword evidence="2 5" id="KW-0808">Transferase</keyword>
<evidence type="ECO:0000256" key="1">
    <source>
        <dbReference type="ARBA" id="ARBA00022603"/>
    </source>
</evidence>
<keyword evidence="4 5" id="KW-0694">RNA-binding</keyword>
<name>A0A7S4BXZ1_CHRCT</name>
<feature type="compositionally biased region" description="Low complexity" evidence="6">
    <location>
        <begin position="473"/>
        <end position="485"/>
    </location>
</feature>
<evidence type="ECO:0000256" key="2">
    <source>
        <dbReference type="ARBA" id="ARBA00022679"/>
    </source>
</evidence>
<feature type="binding site" evidence="5">
    <location>
        <position position="331"/>
    </location>
    <ligand>
        <name>S-adenosyl-L-methionine</name>
        <dbReference type="ChEBI" id="CHEBI:59789"/>
    </ligand>
</feature>
<dbReference type="InterPro" id="IPR001678">
    <property type="entry name" value="MeTrfase_RsmB-F_NOP2_dom"/>
</dbReference>
<dbReference type="Pfam" id="PF01189">
    <property type="entry name" value="Methyltr_RsmB-F"/>
    <property type="match status" value="1"/>
</dbReference>
<dbReference type="PANTHER" id="PTHR22807:SF4">
    <property type="entry name" value="28S RRNA (CYTOSINE-C(5))-METHYLTRANSFERASE"/>
    <property type="match status" value="1"/>
</dbReference>
<feature type="domain" description="SAM-dependent MTase RsmB/NOP-type" evidence="7">
    <location>
        <begin position="189"/>
        <end position="468"/>
    </location>
</feature>
<dbReference type="EMBL" id="HBIZ01051329">
    <property type="protein sequence ID" value="CAE0780180.1"/>
    <property type="molecule type" value="Transcribed_RNA"/>
</dbReference>
<evidence type="ECO:0000313" key="8">
    <source>
        <dbReference type="EMBL" id="CAE0780180.1"/>
    </source>
</evidence>
<feature type="binding site" evidence="5">
    <location>
        <begin position="280"/>
        <end position="286"/>
    </location>
    <ligand>
        <name>S-adenosyl-L-methionine</name>
        <dbReference type="ChEBI" id="CHEBI:59789"/>
    </ligand>
</feature>
<dbReference type="InterPro" id="IPR029063">
    <property type="entry name" value="SAM-dependent_MTases_sf"/>
</dbReference>
<dbReference type="Pfam" id="PF21148">
    <property type="entry name" value="NSUN5_fdxn-like"/>
    <property type="match status" value="1"/>
</dbReference>
<protein>
    <recommendedName>
        <fullName evidence="7">SAM-dependent MTase RsmB/NOP-type domain-containing protein</fullName>
    </recommendedName>
</protein>
<evidence type="ECO:0000256" key="4">
    <source>
        <dbReference type="ARBA" id="ARBA00022884"/>
    </source>
</evidence>
<proteinExistence type="inferred from homology"/>
<dbReference type="GO" id="GO:0070475">
    <property type="term" value="P:rRNA base methylation"/>
    <property type="evidence" value="ECO:0007669"/>
    <property type="project" value="TreeGrafter"/>
</dbReference>
<dbReference type="GO" id="GO:0003723">
    <property type="term" value="F:RNA binding"/>
    <property type="evidence" value="ECO:0007669"/>
    <property type="project" value="UniProtKB-UniRule"/>
</dbReference>
<evidence type="ECO:0000256" key="6">
    <source>
        <dbReference type="SAM" id="MobiDB-lite"/>
    </source>
</evidence>
<dbReference type="GO" id="GO:0005730">
    <property type="term" value="C:nucleolus"/>
    <property type="evidence" value="ECO:0007669"/>
    <property type="project" value="TreeGrafter"/>
</dbReference>
<accession>A0A7S4BXZ1</accession>
<dbReference type="PROSITE" id="PS51686">
    <property type="entry name" value="SAM_MT_RSMB_NOP"/>
    <property type="match status" value="1"/>
</dbReference>
<dbReference type="PRINTS" id="PR02008">
    <property type="entry name" value="RCMTFAMILY"/>
</dbReference>
<gene>
    <name evidence="8" type="ORF">PCAR00345_LOCUS32819</name>
</gene>
<organism evidence="8">
    <name type="scientific">Chrysotila carterae</name>
    <name type="common">Marine alga</name>
    <name type="synonym">Syracosphaera carterae</name>
    <dbReference type="NCBI Taxonomy" id="13221"/>
    <lineage>
        <taxon>Eukaryota</taxon>
        <taxon>Haptista</taxon>
        <taxon>Haptophyta</taxon>
        <taxon>Prymnesiophyceae</taxon>
        <taxon>Isochrysidales</taxon>
        <taxon>Isochrysidaceae</taxon>
        <taxon>Chrysotila</taxon>
    </lineage>
</organism>
<evidence type="ECO:0000259" key="7">
    <source>
        <dbReference type="PROSITE" id="PS51686"/>
    </source>
</evidence>
<dbReference type="AlphaFoldDB" id="A0A7S4BXZ1"/>
<feature type="compositionally biased region" description="Basic residues" evidence="6">
    <location>
        <begin position="488"/>
        <end position="497"/>
    </location>
</feature>
<feature type="binding site" evidence="5">
    <location>
        <position position="349"/>
    </location>
    <ligand>
        <name>S-adenosyl-L-methionine</name>
        <dbReference type="ChEBI" id="CHEBI:59789"/>
    </ligand>
</feature>
<feature type="compositionally biased region" description="Basic residues" evidence="6">
    <location>
        <begin position="524"/>
        <end position="534"/>
    </location>
</feature>
<dbReference type="PANTHER" id="PTHR22807">
    <property type="entry name" value="NOP2 YEAST -RELATED NOL1/NOP2/FMU SUN DOMAIN-CONTAINING"/>
    <property type="match status" value="1"/>
</dbReference>
<dbReference type="Gene3D" id="3.40.50.150">
    <property type="entry name" value="Vaccinia Virus protein VP39"/>
    <property type="match status" value="1"/>
</dbReference>
<feature type="active site" description="Nucleophile" evidence="5">
    <location>
        <position position="404"/>
    </location>
</feature>
<feature type="compositionally biased region" description="Basic residues" evidence="6">
    <location>
        <begin position="11"/>
        <end position="21"/>
    </location>
</feature>
<sequence length="534" mass="56875">MPERGGVKGGKGGKGRGKGIRGRGTNGRRGEGRGDGVGEKSKNKGAGKLLVYEAAAAALAKASQGEGVRSATYQITVPPQLRPTVALLIAETRKAQARLDRALEKSKLLQGLQAEALEAAYIPGGARGTQAIQAQADEHIGWLAKVLMYDMFVAKKKVKGGSKHAVARAIWARSDELTAWLAEEGDAASVAAARVRFPRYARVNTLRMSVADALRSLQEQGIKLPSVDPVVKELLVFPPGTNLHGQQLVTDGALILQDRASCLPALALAPPEAAHVIDACAAPGNKTTQLAAMVGPNGVVHAFEKSFARAKTLRAQLKRAGAVHASAECVDFLTVDPHKYPRVTHALVDASCSGSGGAGGHELRENLGEEAYWARVARLASVQEAILRHVMAFPSVQTVVYSTCSVHEEENEAVVRKVARLEEKAWKLVSCLPAWPTRGLGDGVGKLCVRAGPADLTHGFFVARLERVHSQAQRTGAAATDAADASTKRKPKKRKQRPIGLIEKVEAEAPHAPTRSTNPAILKQFKKKRHDSSL</sequence>
<dbReference type="GO" id="GO:0008173">
    <property type="term" value="F:RNA methyltransferase activity"/>
    <property type="evidence" value="ECO:0007669"/>
    <property type="project" value="InterPro"/>
</dbReference>
<dbReference type="InterPro" id="IPR049560">
    <property type="entry name" value="MeTrfase_RsmB-F_NOP2_cat"/>
</dbReference>
<evidence type="ECO:0000256" key="3">
    <source>
        <dbReference type="ARBA" id="ARBA00022691"/>
    </source>
</evidence>
<feature type="region of interest" description="Disordered" evidence="6">
    <location>
        <begin position="1"/>
        <end position="41"/>
    </location>
</feature>
<dbReference type="InterPro" id="IPR049561">
    <property type="entry name" value="NSUN5_7_fdxn-like"/>
</dbReference>
<evidence type="ECO:0000256" key="5">
    <source>
        <dbReference type="PROSITE-ProRule" id="PRU01023"/>
    </source>
</evidence>
<dbReference type="SUPFAM" id="SSF53335">
    <property type="entry name" value="S-adenosyl-L-methionine-dependent methyltransferases"/>
    <property type="match status" value="1"/>
</dbReference>
<feature type="region of interest" description="Disordered" evidence="6">
    <location>
        <begin position="473"/>
        <end position="534"/>
    </location>
</feature>